<dbReference type="InParanoid" id="A8N891"/>
<dbReference type="VEuPathDB" id="FungiDB:CC1G_03938"/>
<sequence>MSTATHRHPWLPGSLGHMFALQAFRQQCHSPGYIRGFTDDRLTTDSSNAASDTIDTPSIALVPYTSPTATSPRSTDLMMGISSDHPIHQIPDEVLSKIFLVTTLSSLSKWDEPDPTAGYDSILPFPLVACAVCHLWRSAALSSPELWATITTPMSMKGTNSLRFDPVKFTRLWLERSRAAPLHVYLSIPPLALALNLAVEVIVPEVMRHSNRLRTLFINADFGGLHFPNYRGLLSAIRTRTEANSPLRHVSIRFSPCVHTQVTENESLIETCWGQDTGTTSPFSSVQMLRVEGIRIGPAFFPSLVSLVLWDLTSTPLEFTRMITALPNLRRLSLLRLRTFVTEDRPTPVIVPNLEFLALSFSRRLANANPAYPATYLRLPNLKILELDGEVAVPICSCLDSAFATSISNLETLRLRNQVRFALDSGSSSTWTDIQLLHKLLSIRSLELINSSVGALLHTERPPSSRQRRSSLRTARPTISPRLAETSRNLDAMFQQMRINGRQEEAVPEPAALDVPGESVSSIPPITWPNLESVSLDSMNVQDLVSLCRYVSKNRNIKTVRLSATPRRHLSQSVKHRIGDGTFYAPTFISSRKAWGGSKEEAVGTGSDVESAQTWMEGRVQILPFEHDL</sequence>
<dbReference type="AlphaFoldDB" id="A8N891"/>
<dbReference type="EMBL" id="AACS02000007">
    <property type="protein sequence ID" value="EAU90669.2"/>
    <property type="molecule type" value="Genomic_DNA"/>
</dbReference>
<dbReference type="Proteomes" id="UP000001861">
    <property type="component" value="Unassembled WGS sequence"/>
</dbReference>
<evidence type="ECO:0000256" key="1">
    <source>
        <dbReference type="SAM" id="MobiDB-lite"/>
    </source>
</evidence>
<dbReference type="OMA" id="ACEDILP"/>
<dbReference type="GeneID" id="6007503"/>
<organism evidence="2 3">
    <name type="scientific">Coprinopsis cinerea (strain Okayama-7 / 130 / ATCC MYA-4618 / FGSC 9003)</name>
    <name type="common">Inky cap fungus</name>
    <name type="synonym">Hormographiella aspergillata</name>
    <dbReference type="NCBI Taxonomy" id="240176"/>
    <lineage>
        <taxon>Eukaryota</taxon>
        <taxon>Fungi</taxon>
        <taxon>Dikarya</taxon>
        <taxon>Basidiomycota</taxon>
        <taxon>Agaricomycotina</taxon>
        <taxon>Agaricomycetes</taxon>
        <taxon>Agaricomycetidae</taxon>
        <taxon>Agaricales</taxon>
        <taxon>Agaricineae</taxon>
        <taxon>Psathyrellaceae</taxon>
        <taxon>Coprinopsis</taxon>
    </lineage>
</organism>
<evidence type="ECO:0000313" key="2">
    <source>
        <dbReference type="EMBL" id="EAU90669.2"/>
    </source>
</evidence>
<proteinExistence type="predicted"/>
<evidence type="ECO:0000313" key="3">
    <source>
        <dbReference type="Proteomes" id="UP000001861"/>
    </source>
</evidence>
<name>A8N891_COPC7</name>
<dbReference type="InterPro" id="IPR032675">
    <property type="entry name" value="LRR_dom_sf"/>
</dbReference>
<dbReference type="RefSeq" id="XP_001831047.2">
    <property type="nucleotide sequence ID" value="XM_001830995.2"/>
</dbReference>
<keyword evidence="3" id="KW-1185">Reference proteome</keyword>
<dbReference type="Gene3D" id="3.80.10.10">
    <property type="entry name" value="Ribonuclease Inhibitor"/>
    <property type="match status" value="1"/>
</dbReference>
<reference evidence="2 3" key="1">
    <citation type="journal article" date="2010" name="Proc. Natl. Acad. Sci. U.S.A.">
        <title>Insights into evolution of multicellular fungi from the assembled chromosomes of the mushroom Coprinopsis cinerea (Coprinus cinereus).</title>
        <authorList>
            <person name="Stajich J.E."/>
            <person name="Wilke S.K."/>
            <person name="Ahren D."/>
            <person name="Au C.H."/>
            <person name="Birren B.W."/>
            <person name="Borodovsky M."/>
            <person name="Burns C."/>
            <person name="Canback B."/>
            <person name="Casselton L.A."/>
            <person name="Cheng C.K."/>
            <person name="Deng J."/>
            <person name="Dietrich F.S."/>
            <person name="Fargo D.C."/>
            <person name="Farman M.L."/>
            <person name="Gathman A.C."/>
            <person name="Goldberg J."/>
            <person name="Guigo R."/>
            <person name="Hoegger P.J."/>
            <person name="Hooker J.B."/>
            <person name="Huggins A."/>
            <person name="James T.Y."/>
            <person name="Kamada T."/>
            <person name="Kilaru S."/>
            <person name="Kodira C."/>
            <person name="Kues U."/>
            <person name="Kupfer D."/>
            <person name="Kwan H.S."/>
            <person name="Lomsadze A."/>
            <person name="Li W."/>
            <person name="Lilly W.W."/>
            <person name="Ma L.J."/>
            <person name="Mackey A.J."/>
            <person name="Manning G."/>
            <person name="Martin F."/>
            <person name="Muraguchi H."/>
            <person name="Natvig D.O."/>
            <person name="Palmerini H."/>
            <person name="Ramesh M.A."/>
            <person name="Rehmeyer C.J."/>
            <person name="Roe B.A."/>
            <person name="Shenoy N."/>
            <person name="Stanke M."/>
            <person name="Ter-Hovhannisyan V."/>
            <person name="Tunlid A."/>
            <person name="Velagapudi R."/>
            <person name="Vision T.J."/>
            <person name="Zeng Q."/>
            <person name="Zolan M.E."/>
            <person name="Pukkila P.J."/>
        </authorList>
    </citation>
    <scope>NUCLEOTIDE SEQUENCE [LARGE SCALE GENOMIC DNA]</scope>
    <source>
        <strain evidence="3">Okayama-7 / 130 / ATCC MYA-4618 / FGSC 9003</strain>
    </source>
</reference>
<feature type="region of interest" description="Disordered" evidence="1">
    <location>
        <begin position="459"/>
        <end position="481"/>
    </location>
</feature>
<dbReference type="KEGG" id="cci:CC1G_03938"/>
<accession>A8N891</accession>
<dbReference type="HOGENOM" id="CLU_510963_0_0_1"/>
<protein>
    <submittedName>
        <fullName evidence="2">Uncharacterized protein</fullName>
    </submittedName>
</protein>
<dbReference type="OrthoDB" id="3048040at2759"/>
<comment type="caution">
    <text evidence="2">The sequence shown here is derived from an EMBL/GenBank/DDBJ whole genome shotgun (WGS) entry which is preliminary data.</text>
</comment>
<dbReference type="SUPFAM" id="SSF52058">
    <property type="entry name" value="L domain-like"/>
    <property type="match status" value="1"/>
</dbReference>
<gene>
    <name evidence="2" type="ORF">CC1G_03938</name>
</gene>